<accession>A0ABU9TNU3</accession>
<dbReference type="EMBL" id="JBBMRA010000002">
    <property type="protein sequence ID" value="MEM5535386.1"/>
    <property type="molecule type" value="Genomic_DNA"/>
</dbReference>
<dbReference type="HAMAP" id="MF_00171">
    <property type="entry name" value="TruA"/>
    <property type="match status" value="1"/>
</dbReference>
<dbReference type="InterPro" id="IPR020103">
    <property type="entry name" value="PsdUridine_synth_cat_dom_sf"/>
</dbReference>
<sequence>MSEQTNIEPSGSSQGAISIAPYRYALCVEYSGAAYRGWQIQKEEGVPSIQDEVQKALSKIANTPITVVCAGRTDARVNATYQIIHFDSPIERADRAWVMGTNSYLPEDIAIQWAKPVSLDFHARFSAVERRYRYLIYCNPVKPGIMPRGVTWTYKEMDVERMAQAARHLIGEHDFTSYRAVGCQAHSPVRTVKQFEVYRSGHLIVLDVCANAFLHHMIRNFAGVLMSVGCGDADPIWAKEVLEAKDRRKGGVTAPPFGLYFVDAKYPDEFELPKSQIGPFFLS</sequence>
<dbReference type="PANTHER" id="PTHR11142">
    <property type="entry name" value="PSEUDOURIDYLATE SYNTHASE"/>
    <property type="match status" value="1"/>
</dbReference>
<comment type="function">
    <text evidence="4">Formation of pseudouridine at positions 38, 39 and 40 in the anticodon stem and loop of transfer RNAs.</text>
</comment>
<keyword evidence="8" id="KW-1185">Reference proteome</keyword>
<dbReference type="InterPro" id="IPR020095">
    <property type="entry name" value="PsdUridine_synth_TruA_C"/>
</dbReference>
<evidence type="ECO:0000313" key="8">
    <source>
        <dbReference type="Proteomes" id="UP001449225"/>
    </source>
</evidence>
<dbReference type="GO" id="GO:0160147">
    <property type="term" value="F:tRNA pseudouridine(38-40) synthase activity"/>
    <property type="evidence" value="ECO:0007669"/>
    <property type="project" value="UniProtKB-EC"/>
</dbReference>
<evidence type="ECO:0000256" key="2">
    <source>
        <dbReference type="ARBA" id="ARBA00022694"/>
    </source>
</evidence>
<comment type="caution">
    <text evidence="7">The sequence shown here is derived from an EMBL/GenBank/DDBJ whole genome shotgun (WGS) entry which is preliminary data.</text>
</comment>
<organism evidence="7 8">
    <name type="scientific">Neptuniibacter pectenicola</name>
    <dbReference type="NCBI Taxonomy" id="1806669"/>
    <lineage>
        <taxon>Bacteria</taxon>
        <taxon>Pseudomonadati</taxon>
        <taxon>Pseudomonadota</taxon>
        <taxon>Gammaproteobacteria</taxon>
        <taxon>Oceanospirillales</taxon>
        <taxon>Oceanospirillaceae</taxon>
        <taxon>Neptuniibacter</taxon>
    </lineage>
</organism>
<dbReference type="Proteomes" id="UP001449225">
    <property type="component" value="Unassembled WGS sequence"/>
</dbReference>
<comment type="subunit">
    <text evidence="4">Homodimer.</text>
</comment>
<comment type="caution">
    <text evidence="4">Lacks conserved residue(s) required for the propagation of feature annotation.</text>
</comment>
<dbReference type="PANTHER" id="PTHR11142:SF0">
    <property type="entry name" value="TRNA PSEUDOURIDINE SYNTHASE-LIKE 1"/>
    <property type="match status" value="1"/>
</dbReference>
<comment type="catalytic activity">
    <reaction evidence="4 5">
        <text>uridine(38/39/40) in tRNA = pseudouridine(38/39/40) in tRNA</text>
        <dbReference type="Rhea" id="RHEA:22376"/>
        <dbReference type="Rhea" id="RHEA-COMP:10085"/>
        <dbReference type="Rhea" id="RHEA-COMP:10087"/>
        <dbReference type="ChEBI" id="CHEBI:65314"/>
        <dbReference type="ChEBI" id="CHEBI:65315"/>
        <dbReference type="EC" id="5.4.99.12"/>
    </reaction>
</comment>
<feature type="binding site" evidence="4">
    <location>
        <position position="132"/>
    </location>
    <ligand>
        <name>substrate</name>
    </ligand>
</feature>
<name>A0ABU9TNU3_9GAMM</name>
<reference evidence="7 8" key="1">
    <citation type="submission" date="2024-03" db="EMBL/GenBank/DDBJ databases">
        <title>Community enrichment and isolation of bacterial strains for fucoidan degradation.</title>
        <authorList>
            <person name="Sichert A."/>
        </authorList>
    </citation>
    <scope>NUCLEOTIDE SEQUENCE [LARGE SCALE GENOMIC DNA]</scope>
    <source>
        <strain evidence="7 8">AS76</strain>
    </source>
</reference>
<feature type="domain" description="Pseudouridine synthase I TruA alpha/beta" evidence="6">
    <location>
        <begin position="27"/>
        <end position="125"/>
    </location>
</feature>
<proteinExistence type="inferred from homology"/>
<dbReference type="InterPro" id="IPR001406">
    <property type="entry name" value="PsdUridine_synth_TruA"/>
</dbReference>
<gene>
    <name evidence="4 7" type="primary">truA</name>
    <name evidence="7" type="ORF">WNY58_03170</name>
</gene>
<dbReference type="RefSeq" id="WP_342853709.1">
    <property type="nucleotide sequence ID" value="NZ_JBBMRA010000002.1"/>
</dbReference>
<evidence type="ECO:0000256" key="5">
    <source>
        <dbReference type="RuleBase" id="RU003792"/>
    </source>
</evidence>
<evidence type="ECO:0000256" key="4">
    <source>
        <dbReference type="HAMAP-Rule" id="MF_00171"/>
    </source>
</evidence>
<evidence type="ECO:0000313" key="7">
    <source>
        <dbReference type="EMBL" id="MEM5535386.1"/>
    </source>
</evidence>
<dbReference type="Pfam" id="PF01416">
    <property type="entry name" value="PseudoU_synth_1"/>
    <property type="match status" value="2"/>
</dbReference>
<dbReference type="Gene3D" id="3.30.70.660">
    <property type="entry name" value="Pseudouridine synthase I, catalytic domain, C-terminal subdomain"/>
    <property type="match status" value="1"/>
</dbReference>
<dbReference type="PIRSF" id="PIRSF001430">
    <property type="entry name" value="tRNA_psdUrid_synth"/>
    <property type="match status" value="1"/>
</dbReference>
<evidence type="ECO:0000256" key="1">
    <source>
        <dbReference type="ARBA" id="ARBA00009375"/>
    </source>
</evidence>
<evidence type="ECO:0000256" key="3">
    <source>
        <dbReference type="ARBA" id="ARBA00023235"/>
    </source>
</evidence>
<dbReference type="Gene3D" id="3.30.70.580">
    <property type="entry name" value="Pseudouridine synthase I, catalytic domain, N-terminal subdomain"/>
    <property type="match status" value="1"/>
</dbReference>
<comment type="similarity">
    <text evidence="1 4 5">Belongs to the tRNA pseudouridine synthase TruA family.</text>
</comment>
<dbReference type="NCBIfam" id="TIGR00071">
    <property type="entry name" value="hisT_truA"/>
    <property type="match status" value="1"/>
</dbReference>
<feature type="active site" description="Nucleophile" evidence="4">
    <location>
        <position position="74"/>
    </location>
</feature>
<dbReference type="InterPro" id="IPR020094">
    <property type="entry name" value="TruA/RsuA/RluB/E/F_N"/>
</dbReference>
<protein>
    <recommendedName>
        <fullName evidence="4">tRNA pseudouridine synthase A</fullName>
        <ecNumber evidence="4">5.4.99.12</ecNumber>
    </recommendedName>
    <alternativeName>
        <fullName evidence="4">tRNA pseudouridine(38-40) synthase</fullName>
    </alternativeName>
    <alternativeName>
        <fullName evidence="4">tRNA pseudouridylate synthase I</fullName>
    </alternativeName>
    <alternativeName>
        <fullName evidence="4">tRNA-uridine isomerase I</fullName>
    </alternativeName>
</protein>
<dbReference type="SUPFAM" id="SSF55120">
    <property type="entry name" value="Pseudouridine synthase"/>
    <property type="match status" value="1"/>
</dbReference>
<keyword evidence="2 4" id="KW-0819">tRNA processing</keyword>
<keyword evidence="3 4" id="KW-0413">Isomerase</keyword>
<dbReference type="EC" id="5.4.99.12" evidence="4"/>
<feature type="domain" description="Pseudouridine synthase I TruA alpha/beta" evidence="6">
    <location>
        <begin position="165"/>
        <end position="267"/>
    </location>
</feature>
<dbReference type="InterPro" id="IPR020097">
    <property type="entry name" value="PsdUridine_synth_TruA_a/b_dom"/>
</dbReference>
<dbReference type="CDD" id="cd02570">
    <property type="entry name" value="PseudoU_synth_EcTruA"/>
    <property type="match status" value="1"/>
</dbReference>
<evidence type="ECO:0000259" key="6">
    <source>
        <dbReference type="Pfam" id="PF01416"/>
    </source>
</evidence>